<sequence length="157" mass="17420">MRRPTRKAFAALIAAAGLALPLLTPTPASAATTTSRFANYRYGDCLRETSETGLQGDRCNTGRGSLLWQWNGHLNTNTTLKNNFWDRCLDSNDRGDVYPLRCNGGSYQKWRTVQPAARSAVMLQSVGTGLCLYQQDNGYYRTAGCDRNAQNQRFTIG</sequence>
<name>A0A3S9HSJ6_9ACTN</name>
<organism evidence="2 3">
    <name type="scientific">Streptomyces aquilus</name>
    <dbReference type="NCBI Taxonomy" id="2548456"/>
    <lineage>
        <taxon>Bacteria</taxon>
        <taxon>Bacillati</taxon>
        <taxon>Actinomycetota</taxon>
        <taxon>Actinomycetes</taxon>
        <taxon>Kitasatosporales</taxon>
        <taxon>Streptomycetaceae</taxon>
        <taxon>Streptomyces</taxon>
    </lineage>
</organism>
<proteinExistence type="predicted"/>
<dbReference type="Proteomes" id="UP000280197">
    <property type="component" value="Chromosome"/>
</dbReference>
<dbReference type="SUPFAM" id="SSF50370">
    <property type="entry name" value="Ricin B-like lectins"/>
    <property type="match status" value="1"/>
</dbReference>
<dbReference type="PROSITE" id="PS50231">
    <property type="entry name" value="RICIN_B_LECTIN"/>
    <property type="match status" value="1"/>
</dbReference>
<feature type="signal peptide" evidence="1">
    <location>
        <begin position="1"/>
        <end position="30"/>
    </location>
</feature>
<evidence type="ECO:0000313" key="2">
    <source>
        <dbReference type="EMBL" id="AZP15110.1"/>
    </source>
</evidence>
<accession>A0A3S9HSJ6</accession>
<evidence type="ECO:0000313" key="3">
    <source>
        <dbReference type="Proteomes" id="UP000280197"/>
    </source>
</evidence>
<dbReference type="KEGG" id="saqu:EJC51_02580"/>
<reference evidence="2 3" key="1">
    <citation type="submission" date="2018-12" db="EMBL/GenBank/DDBJ databases">
        <authorList>
            <person name="Li K."/>
        </authorList>
    </citation>
    <scope>NUCLEOTIDE SEQUENCE [LARGE SCALE GENOMIC DNA]</scope>
    <source>
        <strain evidence="3">CR22</strain>
    </source>
</reference>
<dbReference type="InterPro" id="IPR035992">
    <property type="entry name" value="Ricin_B-like_lectins"/>
</dbReference>
<protein>
    <submittedName>
        <fullName evidence="2">Uncharacterized protein</fullName>
    </submittedName>
</protein>
<gene>
    <name evidence="2" type="ORF">EJC51_02580</name>
</gene>
<keyword evidence="1" id="KW-0732">Signal</keyword>
<dbReference type="AlphaFoldDB" id="A0A3S9HSJ6"/>
<dbReference type="CDD" id="cd23415">
    <property type="entry name" value="beta-trefoil_Ricin_AH"/>
    <property type="match status" value="1"/>
</dbReference>
<feature type="chain" id="PRO_5019046014" evidence="1">
    <location>
        <begin position="31"/>
        <end position="157"/>
    </location>
</feature>
<evidence type="ECO:0000256" key="1">
    <source>
        <dbReference type="SAM" id="SignalP"/>
    </source>
</evidence>
<dbReference type="Gene3D" id="2.80.10.50">
    <property type="match status" value="1"/>
</dbReference>
<keyword evidence="3" id="KW-1185">Reference proteome</keyword>
<dbReference type="RefSeq" id="WP_126269496.1">
    <property type="nucleotide sequence ID" value="NZ_CP034463.1"/>
</dbReference>
<dbReference type="EMBL" id="CP034463">
    <property type="protein sequence ID" value="AZP15110.1"/>
    <property type="molecule type" value="Genomic_DNA"/>
</dbReference>